<proteinExistence type="predicted"/>
<evidence type="ECO:0000256" key="3">
    <source>
        <dbReference type="ARBA" id="ARBA00022679"/>
    </source>
</evidence>
<dbReference type="InterPro" id="IPR036890">
    <property type="entry name" value="HATPase_C_sf"/>
</dbReference>
<keyword evidence="4 7" id="KW-0418">Kinase</keyword>
<evidence type="ECO:0000256" key="4">
    <source>
        <dbReference type="ARBA" id="ARBA00022777"/>
    </source>
</evidence>
<dbReference type="SUPFAM" id="SSF158472">
    <property type="entry name" value="HAMP domain-like"/>
    <property type="match status" value="1"/>
</dbReference>
<evidence type="ECO:0000259" key="6">
    <source>
        <dbReference type="PROSITE" id="PS50885"/>
    </source>
</evidence>
<keyword evidence="5" id="KW-1133">Transmembrane helix</keyword>
<dbReference type="Pfam" id="PF02518">
    <property type="entry name" value="HATPase_c"/>
    <property type="match status" value="1"/>
</dbReference>
<dbReference type="Gene3D" id="3.30.565.10">
    <property type="entry name" value="Histidine kinase-like ATPase, C-terminal domain"/>
    <property type="match status" value="1"/>
</dbReference>
<keyword evidence="2" id="KW-0597">Phosphoprotein</keyword>
<feature type="domain" description="HAMP" evidence="6">
    <location>
        <begin position="267"/>
        <end position="319"/>
    </location>
</feature>
<reference evidence="7" key="1">
    <citation type="submission" date="2021-06" db="EMBL/GenBank/DDBJ databases">
        <title>Description of novel taxa of the family Lachnospiraceae.</title>
        <authorList>
            <person name="Chaplin A.V."/>
            <person name="Sokolova S.R."/>
            <person name="Pikina A.P."/>
            <person name="Korzhanova M."/>
            <person name="Belova V."/>
            <person name="Korostin D."/>
            <person name="Efimov B.A."/>
        </authorList>
    </citation>
    <scope>NUCLEOTIDE SEQUENCE</scope>
    <source>
        <strain evidence="7">ASD5720</strain>
    </source>
</reference>
<dbReference type="PANTHER" id="PTHR34220">
    <property type="entry name" value="SENSOR HISTIDINE KINASE YPDA"/>
    <property type="match status" value="1"/>
</dbReference>
<dbReference type="Gene3D" id="3.30.450.20">
    <property type="entry name" value="PAS domain"/>
    <property type="match status" value="1"/>
</dbReference>
<protein>
    <submittedName>
        <fullName evidence="7">Sensor histidine kinase</fullName>
    </submittedName>
</protein>
<accession>A0A949K0Y8</accession>
<sequence>MKQAERSIKSIVEETQYLSLSMLIDDNIQKLCKQYTLKNSTMDSAKRQLYVSMQDAVNSKSYIDSISVSYNSEVLFQYGNKVEKEDGMFEKQAMEIGGRAFWTRAYRLQYRENTADPHYVISYIRAFMDVSRFNQPIGLQRISINEKELSQTYASLAPDDQSEAFLVGPDGCILSALNETLIGQDLRAAFPGFEQVLNDDNGYFGTKVNRVGVLVIYQDVEGTDWKLVQAVPRRTLLNSSGSLFLFMLLALLLLIIFSVIFSAIQNHTIIHPIYRLSKELSQVKDGNFDIQVNSNCRDEIGCLTEAFEEMLKRTKELINRVYLSRIQEKESAFKALEAQINPHFLYNVLDSIHWAAIKQKDWEVSDRIEALSELFRHVLNKGDSITTMRAEVNYLQNYLFLQKNKFAGKICVCIDVEEELMECQTLKLILQPLVENAIQHGLAEKDGTGNISVWIERKDGSLFLHVEDDGCGADEDAVRSMIYAEQETGGAFALKNIHDRVRMRYGEPYGLTFESLEQVGTVVTVRIPELREGADENETDDCG</sequence>
<gene>
    <name evidence="7" type="ORF">KTH89_20425</name>
</gene>
<keyword evidence="5" id="KW-0812">Transmembrane</keyword>
<evidence type="ECO:0000256" key="2">
    <source>
        <dbReference type="ARBA" id="ARBA00022553"/>
    </source>
</evidence>
<name>A0A949K0Y8_9FIRM</name>
<dbReference type="Proteomes" id="UP000712157">
    <property type="component" value="Unassembled WGS sequence"/>
</dbReference>
<keyword evidence="3" id="KW-0808">Transferase</keyword>
<evidence type="ECO:0000256" key="5">
    <source>
        <dbReference type="SAM" id="Phobius"/>
    </source>
</evidence>
<dbReference type="Gene3D" id="6.10.340.10">
    <property type="match status" value="1"/>
</dbReference>
<dbReference type="EMBL" id="JAHQCW010000044">
    <property type="protein sequence ID" value="MBU9738905.1"/>
    <property type="molecule type" value="Genomic_DNA"/>
</dbReference>
<feature type="transmembrane region" description="Helical" evidence="5">
    <location>
        <begin position="243"/>
        <end position="264"/>
    </location>
</feature>
<evidence type="ECO:0000313" key="8">
    <source>
        <dbReference type="Proteomes" id="UP000712157"/>
    </source>
</evidence>
<dbReference type="RefSeq" id="WP_238725610.1">
    <property type="nucleotide sequence ID" value="NZ_JAHQCY010000058.1"/>
</dbReference>
<evidence type="ECO:0000313" key="7">
    <source>
        <dbReference type="EMBL" id="MBU9738905.1"/>
    </source>
</evidence>
<dbReference type="GO" id="GO:0000155">
    <property type="term" value="F:phosphorelay sensor kinase activity"/>
    <property type="evidence" value="ECO:0007669"/>
    <property type="project" value="InterPro"/>
</dbReference>
<dbReference type="InterPro" id="IPR003660">
    <property type="entry name" value="HAMP_dom"/>
</dbReference>
<dbReference type="CDD" id="cd06225">
    <property type="entry name" value="HAMP"/>
    <property type="match status" value="1"/>
</dbReference>
<comment type="caution">
    <text evidence="7">The sequence shown here is derived from an EMBL/GenBank/DDBJ whole genome shotgun (WGS) entry which is preliminary data.</text>
</comment>
<dbReference type="InterPro" id="IPR003594">
    <property type="entry name" value="HATPase_dom"/>
</dbReference>
<dbReference type="InterPro" id="IPR050640">
    <property type="entry name" value="Bact_2-comp_sensor_kinase"/>
</dbReference>
<keyword evidence="8" id="KW-1185">Reference proteome</keyword>
<dbReference type="Pfam" id="PF06580">
    <property type="entry name" value="His_kinase"/>
    <property type="match status" value="1"/>
</dbReference>
<dbReference type="SMART" id="SM00304">
    <property type="entry name" value="HAMP"/>
    <property type="match status" value="1"/>
</dbReference>
<dbReference type="PROSITE" id="PS50885">
    <property type="entry name" value="HAMP"/>
    <property type="match status" value="1"/>
</dbReference>
<evidence type="ECO:0000256" key="1">
    <source>
        <dbReference type="ARBA" id="ARBA00004370"/>
    </source>
</evidence>
<organism evidence="7 8">
    <name type="scientific">Diplocloster agilis</name>
    <dbReference type="NCBI Taxonomy" id="2850323"/>
    <lineage>
        <taxon>Bacteria</taxon>
        <taxon>Bacillati</taxon>
        <taxon>Bacillota</taxon>
        <taxon>Clostridia</taxon>
        <taxon>Lachnospirales</taxon>
        <taxon>Lachnospiraceae</taxon>
        <taxon>Diplocloster</taxon>
    </lineage>
</organism>
<dbReference type="SUPFAM" id="SSF55874">
    <property type="entry name" value="ATPase domain of HSP90 chaperone/DNA topoisomerase II/histidine kinase"/>
    <property type="match status" value="1"/>
</dbReference>
<dbReference type="PANTHER" id="PTHR34220:SF7">
    <property type="entry name" value="SENSOR HISTIDINE KINASE YPDA"/>
    <property type="match status" value="1"/>
</dbReference>
<comment type="subcellular location">
    <subcellularLocation>
        <location evidence="1">Membrane</location>
    </subcellularLocation>
</comment>
<dbReference type="AlphaFoldDB" id="A0A949K0Y8"/>
<keyword evidence="5" id="KW-0472">Membrane</keyword>
<dbReference type="InterPro" id="IPR010559">
    <property type="entry name" value="Sig_transdc_His_kin_internal"/>
</dbReference>
<dbReference type="GO" id="GO:0016020">
    <property type="term" value="C:membrane"/>
    <property type="evidence" value="ECO:0007669"/>
    <property type="project" value="UniProtKB-SubCell"/>
</dbReference>